<dbReference type="Gene3D" id="1.20.1250.20">
    <property type="entry name" value="MFS general substrate transporter like domains"/>
    <property type="match status" value="1"/>
</dbReference>
<evidence type="ECO:0000256" key="7">
    <source>
        <dbReference type="ARBA" id="ARBA00023251"/>
    </source>
</evidence>
<feature type="transmembrane region" description="Helical" evidence="9">
    <location>
        <begin position="308"/>
        <end position="326"/>
    </location>
</feature>
<dbReference type="GO" id="GO:0022857">
    <property type="term" value="F:transmembrane transporter activity"/>
    <property type="evidence" value="ECO:0007669"/>
    <property type="project" value="InterPro"/>
</dbReference>
<feature type="transmembrane region" description="Helical" evidence="9">
    <location>
        <begin position="200"/>
        <end position="219"/>
    </location>
</feature>
<dbReference type="PRINTS" id="PR01036">
    <property type="entry name" value="TCRTETB"/>
</dbReference>
<dbReference type="InterPro" id="IPR004638">
    <property type="entry name" value="EmrB-like"/>
</dbReference>
<organism evidence="11">
    <name type="scientific">Streptomyces sp. R41</name>
    <dbReference type="NCBI Taxonomy" id="3238632"/>
    <lineage>
        <taxon>Bacteria</taxon>
        <taxon>Bacillati</taxon>
        <taxon>Actinomycetota</taxon>
        <taxon>Actinomycetes</taxon>
        <taxon>Kitasatosporales</taxon>
        <taxon>Streptomycetaceae</taxon>
        <taxon>Streptomyces</taxon>
    </lineage>
</organism>
<evidence type="ECO:0000313" key="11">
    <source>
        <dbReference type="EMBL" id="XDQ54977.1"/>
    </source>
</evidence>
<dbReference type="InterPro" id="IPR020846">
    <property type="entry name" value="MFS_dom"/>
</dbReference>
<keyword evidence="4 9" id="KW-0812">Transmembrane</keyword>
<sequence length="538" mass="55644">MSAERAPSPTRWWTLGIVALGTFMLMLDLSVVSIALPQIHESLGSSFSDLQWVFDAYALTLAIFLVAAGSLADRIGRKKLFQVGFAIFTAASLACGLADGAGALSSFRAIQGIGAAIMFAVGPAMLSHEFHGKERATAFTAFGAAVGLAVATGPLIGGSLINSLSWRWIFYINVPVGVVAILIGALRVRESLNKRAHPTDWAGLATFSIALAALVFATIRAPEEGWTSATTLGLYAASAIFLVLFVAIERRLGERAMIDLAFFRNPTFVGISLVAMIGNAGALPSVFFETSYLENMLHVDAWGTGLRFLPLTGAMFVAGAIGGGLIGKVPFRVLLGGSTLVMAIGILCLNLTEADSSWTVLIPALVIAGIGMGAFNPARAALAIGVTEPAKSGVASGINETFQQVGIAVGIAGVGAFFQNRVSNDFTSSEAGKQMGHDAAEQASHGISAGGLDAVAKAAGPLHDRVLAAGQDAFMSAFHSAMTLSAILGFVAAFIGFLMLRTQDLHSSALSTIPPDVDEDGEVRPGDASPDVAVGVSA</sequence>
<dbReference type="GO" id="GO:0046677">
    <property type="term" value="P:response to antibiotic"/>
    <property type="evidence" value="ECO:0007669"/>
    <property type="project" value="UniProtKB-KW"/>
</dbReference>
<feature type="transmembrane region" description="Helical" evidence="9">
    <location>
        <begin position="225"/>
        <end position="248"/>
    </location>
</feature>
<feature type="region of interest" description="Disordered" evidence="8">
    <location>
        <begin position="511"/>
        <end position="538"/>
    </location>
</feature>
<feature type="transmembrane region" description="Helical" evidence="9">
    <location>
        <begin position="268"/>
        <end position="288"/>
    </location>
</feature>
<comment type="subcellular location">
    <subcellularLocation>
        <location evidence="1">Cell membrane</location>
        <topology evidence="1">Multi-pass membrane protein</topology>
    </subcellularLocation>
</comment>
<feature type="transmembrane region" description="Helical" evidence="9">
    <location>
        <begin position="80"/>
        <end position="103"/>
    </location>
</feature>
<feature type="transmembrane region" description="Helical" evidence="9">
    <location>
        <begin position="168"/>
        <end position="188"/>
    </location>
</feature>
<feature type="transmembrane region" description="Helical" evidence="9">
    <location>
        <begin position="109"/>
        <end position="126"/>
    </location>
</feature>
<dbReference type="PANTHER" id="PTHR42718">
    <property type="entry name" value="MAJOR FACILITATOR SUPERFAMILY MULTIDRUG TRANSPORTER MFSC"/>
    <property type="match status" value="1"/>
</dbReference>
<dbReference type="SUPFAM" id="SSF103473">
    <property type="entry name" value="MFS general substrate transporter"/>
    <property type="match status" value="1"/>
</dbReference>
<evidence type="ECO:0000256" key="9">
    <source>
        <dbReference type="SAM" id="Phobius"/>
    </source>
</evidence>
<evidence type="ECO:0000256" key="8">
    <source>
        <dbReference type="SAM" id="MobiDB-lite"/>
    </source>
</evidence>
<dbReference type="PROSITE" id="PS50850">
    <property type="entry name" value="MFS"/>
    <property type="match status" value="1"/>
</dbReference>
<evidence type="ECO:0000256" key="6">
    <source>
        <dbReference type="ARBA" id="ARBA00023136"/>
    </source>
</evidence>
<feature type="transmembrane region" description="Helical" evidence="9">
    <location>
        <begin position="358"/>
        <end position="375"/>
    </location>
</feature>
<dbReference type="EMBL" id="CP163443">
    <property type="protein sequence ID" value="XDQ54977.1"/>
    <property type="molecule type" value="Genomic_DNA"/>
</dbReference>
<dbReference type="InterPro" id="IPR011701">
    <property type="entry name" value="MFS"/>
</dbReference>
<keyword evidence="6 9" id="KW-0472">Membrane</keyword>
<feature type="transmembrane region" description="Helical" evidence="9">
    <location>
        <begin position="56"/>
        <end position="73"/>
    </location>
</feature>
<reference evidence="11" key="1">
    <citation type="submission" date="2024-07" db="EMBL/GenBank/DDBJ databases">
        <authorList>
            <person name="Yu S.T."/>
        </authorList>
    </citation>
    <scope>NUCLEOTIDE SEQUENCE</scope>
    <source>
        <strain evidence="11">R41</strain>
    </source>
</reference>
<evidence type="ECO:0000256" key="5">
    <source>
        <dbReference type="ARBA" id="ARBA00022989"/>
    </source>
</evidence>
<keyword evidence="3" id="KW-1003">Cell membrane</keyword>
<feature type="domain" description="Major facilitator superfamily (MFS) profile" evidence="10">
    <location>
        <begin position="14"/>
        <end position="504"/>
    </location>
</feature>
<keyword evidence="5 9" id="KW-1133">Transmembrane helix</keyword>
<evidence type="ECO:0000256" key="1">
    <source>
        <dbReference type="ARBA" id="ARBA00004651"/>
    </source>
</evidence>
<accession>A0AB39RIG9</accession>
<dbReference type="GO" id="GO:0005886">
    <property type="term" value="C:plasma membrane"/>
    <property type="evidence" value="ECO:0007669"/>
    <property type="project" value="UniProtKB-SubCell"/>
</dbReference>
<feature type="transmembrane region" description="Helical" evidence="9">
    <location>
        <begin position="12"/>
        <end position="36"/>
    </location>
</feature>
<keyword evidence="7" id="KW-0046">Antibiotic resistance</keyword>
<gene>
    <name evidence="11" type="ORF">AB5J53_26620</name>
</gene>
<dbReference type="AlphaFoldDB" id="A0AB39RIG9"/>
<evidence type="ECO:0000256" key="2">
    <source>
        <dbReference type="ARBA" id="ARBA00022448"/>
    </source>
</evidence>
<dbReference type="PANTHER" id="PTHR42718:SF49">
    <property type="entry name" value="EXPORT PROTEIN"/>
    <property type="match status" value="1"/>
</dbReference>
<dbReference type="Gene3D" id="1.20.1720.10">
    <property type="entry name" value="Multidrug resistance protein D"/>
    <property type="match status" value="1"/>
</dbReference>
<feature type="transmembrane region" description="Helical" evidence="9">
    <location>
        <begin position="481"/>
        <end position="500"/>
    </location>
</feature>
<feature type="transmembrane region" description="Helical" evidence="9">
    <location>
        <begin position="333"/>
        <end position="352"/>
    </location>
</feature>
<dbReference type="Pfam" id="PF07690">
    <property type="entry name" value="MFS_1"/>
    <property type="match status" value="1"/>
</dbReference>
<dbReference type="RefSeq" id="WP_369248170.1">
    <property type="nucleotide sequence ID" value="NZ_CP163443.1"/>
</dbReference>
<evidence type="ECO:0000256" key="4">
    <source>
        <dbReference type="ARBA" id="ARBA00022692"/>
    </source>
</evidence>
<evidence type="ECO:0000256" key="3">
    <source>
        <dbReference type="ARBA" id="ARBA00022475"/>
    </source>
</evidence>
<feature type="transmembrane region" description="Helical" evidence="9">
    <location>
        <begin position="138"/>
        <end position="156"/>
    </location>
</feature>
<dbReference type="NCBIfam" id="TIGR00711">
    <property type="entry name" value="efflux_EmrB"/>
    <property type="match status" value="1"/>
</dbReference>
<name>A0AB39RIG9_9ACTN</name>
<keyword evidence="2" id="KW-0813">Transport</keyword>
<protein>
    <submittedName>
        <fullName evidence="11">MFS transporter</fullName>
    </submittedName>
</protein>
<evidence type="ECO:0000259" key="10">
    <source>
        <dbReference type="PROSITE" id="PS50850"/>
    </source>
</evidence>
<dbReference type="CDD" id="cd17321">
    <property type="entry name" value="MFS_MMR_MDR_like"/>
    <property type="match status" value="1"/>
</dbReference>
<proteinExistence type="predicted"/>
<dbReference type="InterPro" id="IPR036259">
    <property type="entry name" value="MFS_trans_sf"/>
</dbReference>